<protein>
    <submittedName>
        <fullName evidence="1">Uncharacterized protein</fullName>
    </submittedName>
</protein>
<organism evidence="1 2">
    <name type="scientific">Iodobacter violaceini</name>
    <dbReference type="NCBI Taxonomy" id="3044271"/>
    <lineage>
        <taxon>Bacteria</taxon>
        <taxon>Pseudomonadati</taxon>
        <taxon>Pseudomonadota</taxon>
        <taxon>Betaproteobacteria</taxon>
        <taxon>Neisseriales</taxon>
        <taxon>Chitinibacteraceae</taxon>
        <taxon>Iodobacter</taxon>
    </lineage>
</organism>
<sequence length="63" mass="7232">MPHKTKQTLSRAGPFNRCDQASINKHRIESFLPGFHQENRPINPPDGFDIKDEIKATVIRYIG</sequence>
<accession>A0ABX0KYB3</accession>
<name>A0ABX0KYB3_9NEIS</name>
<gene>
    <name evidence="1" type="ORF">HA050_13910</name>
</gene>
<evidence type="ECO:0000313" key="1">
    <source>
        <dbReference type="EMBL" id="NHQ87207.1"/>
    </source>
</evidence>
<keyword evidence="2" id="KW-1185">Reference proteome</keyword>
<dbReference type="RefSeq" id="WP_166827254.1">
    <property type="nucleotide sequence ID" value="NZ_JAAOLX010000007.1"/>
</dbReference>
<proteinExistence type="predicted"/>
<dbReference type="Proteomes" id="UP000712570">
    <property type="component" value="Unassembled WGS sequence"/>
</dbReference>
<evidence type="ECO:0000313" key="2">
    <source>
        <dbReference type="Proteomes" id="UP000712570"/>
    </source>
</evidence>
<dbReference type="EMBL" id="JAAOLX010000007">
    <property type="protein sequence ID" value="NHQ87207.1"/>
    <property type="molecule type" value="Genomic_DNA"/>
</dbReference>
<reference evidence="1 2" key="1">
    <citation type="submission" date="2020-03" db="EMBL/GenBank/DDBJ databases">
        <title>Draft genome sequence of environmentally isolated violet-colored cultures.</title>
        <authorList>
            <person name="Wilson H.S."/>
        </authorList>
    </citation>
    <scope>NUCLEOTIDE SEQUENCE [LARGE SCALE GENOMIC DNA]</scope>
    <source>
        <strain evidence="1 2">HSC-16F04</strain>
    </source>
</reference>
<comment type="caution">
    <text evidence="1">The sequence shown here is derived from an EMBL/GenBank/DDBJ whole genome shotgun (WGS) entry which is preliminary data.</text>
</comment>